<accession>A0A7W6JE43</accession>
<name>A0A7W6JE43_9CAUL</name>
<dbReference type="Proteomes" id="UP000529946">
    <property type="component" value="Unassembled WGS sequence"/>
</dbReference>
<dbReference type="InterPro" id="IPR050698">
    <property type="entry name" value="MBL"/>
</dbReference>
<dbReference type="InterPro" id="IPR026360">
    <property type="entry name" value="Xnuc_lig_assoc"/>
</dbReference>
<evidence type="ECO:0000313" key="3">
    <source>
        <dbReference type="Proteomes" id="UP000529946"/>
    </source>
</evidence>
<protein>
    <submittedName>
        <fullName evidence="2">Putative mRNA 3-end processing factor</fullName>
    </submittedName>
</protein>
<dbReference type="AlphaFoldDB" id="A0A7W6JE43"/>
<dbReference type="InterPro" id="IPR036866">
    <property type="entry name" value="RibonucZ/Hydroxyglut_hydro"/>
</dbReference>
<dbReference type="SUPFAM" id="SSF56281">
    <property type="entry name" value="Metallo-hydrolase/oxidoreductase"/>
    <property type="match status" value="1"/>
</dbReference>
<dbReference type="InterPro" id="IPR001279">
    <property type="entry name" value="Metallo-B-lactamas"/>
</dbReference>
<feature type="domain" description="Metallo-beta-lactamase" evidence="1">
    <location>
        <begin position="55"/>
        <end position="156"/>
    </location>
</feature>
<dbReference type="Pfam" id="PF00753">
    <property type="entry name" value="Lactamase_B"/>
    <property type="match status" value="1"/>
</dbReference>
<evidence type="ECO:0000313" key="2">
    <source>
        <dbReference type="EMBL" id="MBB4083454.1"/>
    </source>
</evidence>
<gene>
    <name evidence="2" type="ORF">GGR12_002320</name>
</gene>
<dbReference type="NCBIfam" id="TIGR04122">
    <property type="entry name" value="Xnuc_lig_assoc"/>
    <property type="match status" value="1"/>
</dbReference>
<proteinExistence type="predicted"/>
<evidence type="ECO:0000259" key="1">
    <source>
        <dbReference type="Pfam" id="PF00753"/>
    </source>
</evidence>
<organism evidence="2 3">
    <name type="scientific">Brevundimonas lenta</name>
    <dbReference type="NCBI Taxonomy" id="424796"/>
    <lineage>
        <taxon>Bacteria</taxon>
        <taxon>Pseudomonadati</taxon>
        <taxon>Pseudomonadota</taxon>
        <taxon>Alphaproteobacteria</taxon>
        <taxon>Caulobacterales</taxon>
        <taxon>Caulobacteraceae</taxon>
        <taxon>Brevundimonas</taxon>
    </lineage>
</organism>
<dbReference type="Gene3D" id="3.60.15.10">
    <property type="entry name" value="Ribonuclease Z/Hydroxyacylglutathione hydrolase-like"/>
    <property type="match status" value="1"/>
</dbReference>
<dbReference type="PANTHER" id="PTHR11203:SF49">
    <property type="entry name" value="BLL1145 PROTEIN"/>
    <property type="match status" value="1"/>
</dbReference>
<comment type="caution">
    <text evidence="2">The sequence shown here is derived from an EMBL/GenBank/DDBJ whole genome shotgun (WGS) entry which is preliminary data.</text>
</comment>
<sequence length="372" mass="41076">MIQLSTPSPVERKTGSCVLDSDREANRQMIRFEDLLRPTPAGLYCPPGDFYVDPVRPVDRAVITHGHSDHARAGHGAVLATHQTLAIMAERYGEDFTGQRQGLKYGETASHNGVEVSLAPAGHVLGSAQAVIRWKGVTMVVSGDYKRRRDPTCAAFEPVPCNVFISEATFGLPVFVHPPDGGEIARLVQSLRQFPERAHLVGAYALGKAQRVIRLLREAGWERPIYVHGALERLNRLYEREGVALGPLEPATGLKNNSLGGEVVIAPPSATQDRWSRRFADPVLAFASGWMLVKARARQRGVELPLVLSDHADWPELTATFAELKPEEVWITHGREEGLLRWCELNGQKARALRLVGYDEEDDEADSEETVS</sequence>
<dbReference type="EMBL" id="JACIDM010000002">
    <property type="protein sequence ID" value="MBB4083454.1"/>
    <property type="molecule type" value="Genomic_DNA"/>
</dbReference>
<reference evidence="2 3" key="1">
    <citation type="submission" date="2020-08" db="EMBL/GenBank/DDBJ databases">
        <title>Genomic Encyclopedia of Type Strains, Phase IV (KMG-IV): sequencing the most valuable type-strain genomes for metagenomic binning, comparative biology and taxonomic classification.</title>
        <authorList>
            <person name="Goeker M."/>
        </authorList>
    </citation>
    <scope>NUCLEOTIDE SEQUENCE [LARGE SCALE GENOMIC DNA]</scope>
    <source>
        <strain evidence="2 3">DSM 23960</strain>
    </source>
</reference>
<dbReference type="PANTHER" id="PTHR11203">
    <property type="entry name" value="CLEAVAGE AND POLYADENYLATION SPECIFICITY FACTOR FAMILY MEMBER"/>
    <property type="match status" value="1"/>
</dbReference>
<keyword evidence="3" id="KW-1185">Reference proteome</keyword>
<dbReference type="GO" id="GO:0004521">
    <property type="term" value="F:RNA endonuclease activity"/>
    <property type="evidence" value="ECO:0007669"/>
    <property type="project" value="TreeGrafter"/>
</dbReference>